<dbReference type="Pfam" id="PF16135">
    <property type="entry name" value="TDBD"/>
    <property type="match status" value="1"/>
</dbReference>
<evidence type="ECO:0000256" key="4">
    <source>
        <dbReference type="ARBA" id="ARBA00022833"/>
    </source>
</evidence>
<feature type="region of interest" description="Disordered" evidence="7">
    <location>
        <begin position="1116"/>
        <end position="1142"/>
    </location>
</feature>
<dbReference type="EMBL" id="JAINDJ010000005">
    <property type="protein sequence ID" value="KAG9447652.1"/>
    <property type="molecule type" value="Genomic_DNA"/>
</dbReference>
<evidence type="ECO:0000313" key="11">
    <source>
        <dbReference type="Proteomes" id="UP000825729"/>
    </source>
</evidence>
<dbReference type="GO" id="GO:0008270">
    <property type="term" value="F:zinc ion binding"/>
    <property type="evidence" value="ECO:0007669"/>
    <property type="project" value="UniProtKB-KW"/>
</dbReference>
<evidence type="ECO:0000256" key="5">
    <source>
        <dbReference type="ARBA" id="ARBA00023242"/>
    </source>
</evidence>
<dbReference type="InterPro" id="IPR016181">
    <property type="entry name" value="Acyl_CoA_acyltransferase"/>
</dbReference>
<feature type="domain" description="PHD-type" evidence="8">
    <location>
        <begin position="1338"/>
        <end position="1383"/>
    </location>
</feature>
<dbReference type="PANTHER" id="PTHR46508:SF2">
    <property type="entry name" value="INCREASED DNA METHYLATION 1"/>
    <property type="match status" value="1"/>
</dbReference>
<gene>
    <name evidence="10" type="ORF">H6P81_013780</name>
</gene>
<evidence type="ECO:0000259" key="9">
    <source>
        <dbReference type="PROSITE" id="PS51186"/>
    </source>
</evidence>
<reference evidence="10 11" key="1">
    <citation type="submission" date="2021-07" db="EMBL/GenBank/DDBJ databases">
        <title>The Aristolochia fimbriata genome: insights into angiosperm evolution, floral development and chemical biosynthesis.</title>
        <authorList>
            <person name="Jiao Y."/>
        </authorList>
    </citation>
    <scope>NUCLEOTIDE SEQUENCE [LARGE SCALE GENOMIC DNA]</scope>
    <source>
        <strain evidence="10">IBCAS-2021</strain>
        <tissue evidence="10">Leaf</tissue>
    </source>
</reference>
<organism evidence="10 11">
    <name type="scientific">Aristolochia fimbriata</name>
    <name type="common">White veined hardy Dutchman's pipe vine</name>
    <dbReference type="NCBI Taxonomy" id="158543"/>
    <lineage>
        <taxon>Eukaryota</taxon>
        <taxon>Viridiplantae</taxon>
        <taxon>Streptophyta</taxon>
        <taxon>Embryophyta</taxon>
        <taxon>Tracheophyta</taxon>
        <taxon>Spermatophyta</taxon>
        <taxon>Magnoliopsida</taxon>
        <taxon>Magnoliidae</taxon>
        <taxon>Piperales</taxon>
        <taxon>Aristolochiaceae</taxon>
        <taxon>Aristolochia</taxon>
    </lineage>
</organism>
<dbReference type="SUPFAM" id="SSF55729">
    <property type="entry name" value="Acyl-CoA N-acyltransferases (Nat)"/>
    <property type="match status" value="1"/>
</dbReference>
<keyword evidence="2" id="KW-0479">Metal-binding</keyword>
<dbReference type="Pfam" id="PF00628">
    <property type="entry name" value="PHD"/>
    <property type="match status" value="2"/>
</dbReference>
<dbReference type="SUPFAM" id="SSF57903">
    <property type="entry name" value="FYVE/PHD zinc finger"/>
    <property type="match status" value="2"/>
</dbReference>
<name>A0AAV7EFP0_ARIFI</name>
<dbReference type="CDD" id="cd04301">
    <property type="entry name" value="NAT_SF"/>
    <property type="match status" value="1"/>
</dbReference>
<dbReference type="Proteomes" id="UP000825729">
    <property type="component" value="Unassembled WGS sequence"/>
</dbReference>
<accession>A0AAV7EFP0</accession>
<dbReference type="GO" id="GO:0005634">
    <property type="term" value="C:nucleus"/>
    <property type="evidence" value="ECO:0007669"/>
    <property type="project" value="UniProtKB-SubCell"/>
</dbReference>
<dbReference type="FunFam" id="3.30.40.10:FF:000465">
    <property type="entry name" value="Increased DNA methylation 1"/>
    <property type="match status" value="1"/>
</dbReference>
<dbReference type="PANTHER" id="PTHR46508">
    <property type="entry name" value="PHD FINGER FAMILY PROTEIN"/>
    <property type="match status" value="1"/>
</dbReference>
<evidence type="ECO:0000259" key="8">
    <source>
        <dbReference type="PROSITE" id="PS50016"/>
    </source>
</evidence>
<dbReference type="PROSITE" id="PS50016">
    <property type="entry name" value="ZF_PHD_2"/>
    <property type="match status" value="1"/>
</dbReference>
<proteinExistence type="predicted"/>
<comment type="subcellular location">
    <subcellularLocation>
        <location evidence="1">Nucleus</location>
    </subcellularLocation>
</comment>
<protein>
    <recommendedName>
        <fullName evidence="12">Histone acetyltransferase</fullName>
    </recommendedName>
</protein>
<dbReference type="InterPro" id="IPR011011">
    <property type="entry name" value="Znf_FYVE_PHD"/>
</dbReference>
<keyword evidence="3 6" id="KW-0863">Zinc-finger</keyword>
<dbReference type="InterPro" id="IPR056511">
    <property type="entry name" value="IDM1_C"/>
</dbReference>
<dbReference type="InterPro" id="IPR019787">
    <property type="entry name" value="Znf_PHD-finger"/>
</dbReference>
<feature type="compositionally biased region" description="Polar residues" evidence="7">
    <location>
        <begin position="1116"/>
        <end position="1135"/>
    </location>
</feature>
<dbReference type="Gene3D" id="3.30.40.10">
    <property type="entry name" value="Zinc/RING finger domain, C3HC4 (zinc finger)"/>
    <property type="match status" value="2"/>
</dbReference>
<dbReference type="InterPro" id="IPR001965">
    <property type="entry name" value="Znf_PHD"/>
</dbReference>
<evidence type="ECO:0000313" key="10">
    <source>
        <dbReference type="EMBL" id="KAG9447652.1"/>
    </source>
</evidence>
<dbReference type="Gene3D" id="3.40.630.30">
    <property type="match status" value="1"/>
</dbReference>
<dbReference type="Pfam" id="PF23209">
    <property type="entry name" value="IDM1_C"/>
    <property type="match status" value="1"/>
</dbReference>
<dbReference type="GO" id="GO:0016747">
    <property type="term" value="F:acyltransferase activity, transferring groups other than amino-acyl groups"/>
    <property type="evidence" value="ECO:0007669"/>
    <property type="project" value="InterPro"/>
</dbReference>
<dbReference type="PROSITE" id="PS51186">
    <property type="entry name" value="GNAT"/>
    <property type="match status" value="1"/>
</dbReference>
<evidence type="ECO:0000256" key="1">
    <source>
        <dbReference type="ARBA" id="ARBA00004123"/>
    </source>
</evidence>
<evidence type="ECO:0000256" key="6">
    <source>
        <dbReference type="PROSITE-ProRule" id="PRU00146"/>
    </source>
</evidence>
<evidence type="ECO:0000256" key="7">
    <source>
        <dbReference type="SAM" id="MobiDB-lite"/>
    </source>
</evidence>
<sequence>MKMAGKKVKGERSFSEYDSMKQLFCEEIISLGDDAFEGSCEERQIFMDVFYGTGKGSLVKEKYVADAMDSVAEDGFSSLFRPLVSEKSAVTLLSQTSVKQLFRKDASILSEKFAPSDPTVKEKSGTTVPSHIHNNYTSCIGQSVSEENSKLVEIPLDVTWNQEKGPIHSVPDITDVIVQVEPMEVDISGVTPADLDARREKRTCHVVESFSQGILSREVLLGQCTMWNAPNGANDIKVLEDEKKGSTCNVKEMAEYEDKISLIIEEGHHQSFKGSKTDTVGRKVKEVGRYDSVKEIVSQEMSPSELLSGDGGTSLQVNQGPIVLAKERTHVSVLLKSESVRTSLKKTLVRDLRLRLREQINQIFISAGWTIEIRKRRSRTYLEPFYKSPGGKATELFHKAWRSCGESVYACGLHSSLQVTEREWVDINEFWCDLSDALEYIEKEIHQSETSLPVAHRWTIIHPFVHVIYIGRKIGELRAGKLVQVTNDISTNNYQSLGMVSTVKHIDVTGNPNISETVDKSSDICLNADGIYMIPSASERVEMVQNEDERFYNQQYNKGGATSSGLPNGPCDLFKNRSKFQITKPLRLSKGVLHRRSIRSLARRLGDGLPEAIYPCSTVPKSMVDHMLKSKTKCCLPKNIIHSSNDSLVPSDCLVHYCPALDCGLMPGRNVVVDVPVNCLEEDKYALPYSTTGNSGKSTHEVEKQTHESLVSLGYKRPYEKLITTQKAIQEEDKLLSSAMGPENRQRLVHVEVVARSASGTLEFETDGMSTGSPTKVRFTGDPVLHSDLKEGNSMMLLEYQLSKDITTKPFMGLPDHHENLHNNMKYRSNNEVVLVCENSIGGTNKMESQGSEVIGTQDAEALSSILDKRGPINQDQVILCDVKNSIHSKQPWLWEKDVDPKGFHQYGSDQEELSNVTFESKKCLDVIHGSAVQGSVNRDVLCTIMDGEKDTVHLEQVKPPDMELDPEVRQHSECTQNVLCTVAFNAVECSLVDLPRTKPRRLSRKVRQKSKRISEIKATKLQREVETNTSVELHKIEIQKIKSTRSKVAQEGSSLRIMQKSSAGITQEKIREELPHVSSLEVQPVKHSTLKSPSMFKKFQDKDMELGELGQCSTRSKSRQCAVNHQASRNNVNSKRSKPLDPNFLADSKAFGTHKRSRICNFDDDDLLVAAIVRNNEFDSNSKRLRKKRGSLDTSRKLRNLKQGCKLMLRSPLRGGKLRVNEKRSRTVLSWLIDCGAISVNDIIQYRSPKNGSVVKDGWVTKDGVLCRCCNKILSISEFKFHAGFKMQRPCLNIFLESGKLFTLCQFQAWSAEYKARKGGSRTQPQAAVVEEVDQNDDTCGLCGDGGELLCCDNCPSTFHQACLSAQELPEGNWYCPNCTCQICGNEINAKESSNSSTILKCSQCEHKYHGVCMNGELMQKEVASDAWFCGDNCLQVYSGLHSHIGIVNHIADGFGWTVLRCIQGDQKVHSARKLAQMAECNTKLAVALTIMEECFLPMLDPRTGIDMIPHILYNRGSDFARLNYQGFFTIVLEKADKLISVASIRVHGVTVAEMPLIATCSEHRRQGMCRLLLNAIEEMMRSLKVKLLVISAIPSLVDTWVSGFGFRPMEDKERQRLENVNLIMFPGTVLLLKQLKTAAGNSKTIHEDGFRLPGEQRTVHQSEPESACSLFNYPEVESVSLGDDDSETRSLLESSQQVGGRIGHNAQTSVLLMQKEANICNQRIFHNLEPILVHQKDKKVSPAELFSVASVFNQDCVPDTEFSIVDKNQLVFREEVCANENNASSTVVSSSASFSSVSSKEQCTHSNTVSNANFSVGEFNLNKKYGICGGSLHPEGKIDSCVSAGLVNRDKDSQSPTCDLSELNFGHNMHGVTRIASSNLLSDTCNGQEKSVLVDTGKVVSQPLQ</sequence>
<evidence type="ECO:0000256" key="2">
    <source>
        <dbReference type="ARBA" id="ARBA00022723"/>
    </source>
</evidence>
<dbReference type="InterPro" id="IPR032308">
    <property type="entry name" value="TDBD"/>
</dbReference>
<evidence type="ECO:0008006" key="12">
    <source>
        <dbReference type="Google" id="ProtNLM"/>
    </source>
</evidence>
<evidence type="ECO:0000256" key="3">
    <source>
        <dbReference type="ARBA" id="ARBA00022771"/>
    </source>
</evidence>
<dbReference type="InterPro" id="IPR000182">
    <property type="entry name" value="GNAT_dom"/>
</dbReference>
<dbReference type="InterPro" id="IPR013083">
    <property type="entry name" value="Znf_RING/FYVE/PHD"/>
</dbReference>
<comment type="caution">
    <text evidence="10">The sequence shown here is derived from an EMBL/GenBank/DDBJ whole genome shotgun (WGS) entry which is preliminary data.</text>
</comment>
<keyword evidence="4" id="KW-0862">Zinc</keyword>
<dbReference type="SMART" id="SM00249">
    <property type="entry name" value="PHD"/>
    <property type="match status" value="2"/>
</dbReference>
<keyword evidence="5" id="KW-0539">Nucleus</keyword>
<dbReference type="CDD" id="cd15532">
    <property type="entry name" value="PHD2_CHD_II"/>
    <property type="match status" value="1"/>
</dbReference>
<keyword evidence="11" id="KW-1185">Reference proteome</keyword>
<feature type="domain" description="N-acetyltransferase" evidence="9">
    <location>
        <begin position="1474"/>
        <end position="1638"/>
    </location>
</feature>